<dbReference type="Gene3D" id="3.30.70.2450">
    <property type="match status" value="1"/>
</dbReference>
<gene>
    <name evidence="3" type="ORF">JJE72_16845</name>
</gene>
<dbReference type="InterPro" id="IPR036188">
    <property type="entry name" value="FAD/NAD-bd_sf"/>
</dbReference>
<protein>
    <submittedName>
        <fullName evidence="3">Bifunctional 3-(3-hydroxy-phenyl)propionate/3-hydroxycinnamic acid hydroxylase</fullName>
    </submittedName>
</protein>
<dbReference type="RefSeq" id="WP_189693616.1">
    <property type="nucleotide sequence ID" value="NZ_BNCM01000006.1"/>
</dbReference>
<dbReference type="InterPro" id="IPR002938">
    <property type="entry name" value="FAD-bd"/>
</dbReference>
<name>A0ABS1K6S6_9MICC</name>
<reference evidence="3 4" key="1">
    <citation type="submission" date="2021-01" db="EMBL/GenBank/DDBJ databases">
        <title>Genome public.</title>
        <authorList>
            <person name="Liu C."/>
            <person name="Sun Q."/>
        </authorList>
    </citation>
    <scope>NUCLEOTIDE SEQUENCE [LARGE SCALE GENOMIC DNA]</scope>
    <source>
        <strain evidence="3 4">JC656</strain>
    </source>
</reference>
<evidence type="ECO:0000256" key="1">
    <source>
        <dbReference type="ARBA" id="ARBA00023002"/>
    </source>
</evidence>
<dbReference type="Proteomes" id="UP000639051">
    <property type="component" value="Unassembled WGS sequence"/>
</dbReference>
<dbReference type="PRINTS" id="PR00420">
    <property type="entry name" value="RNGMNOXGNASE"/>
</dbReference>
<evidence type="ECO:0000313" key="3">
    <source>
        <dbReference type="EMBL" id="MBL0707163.1"/>
    </source>
</evidence>
<dbReference type="SUPFAM" id="SSF51905">
    <property type="entry name" value="FAD/NAD(P)-binding domain"/>
    <property type="match status" value="1"/>
</dbReference>
<comment type="caution">
    <text evidence="3">The sequence shown here is derived from an EMBL/GenBank/DDBJ whole genome shotgun (WGS) entry which is preliminary data.</text>
</comment>
<evidence type="ECO:0000259" key="2">
    <source>
        <dbReference type="Pfam" id="PF01494"/>
    </source>
</evidence>
<organism evidence="3 4">
    <name type="scientific">Sinomonas cellulolyticus</name>
    <dbReference type="NCBI Taxonomy" id="2801916"/>
    <lineage>
        <taxon>Bacteria</taxon>
        <taxon>Bacillati</taxon>
        <taxon>Actinomycetota</taxon>
        <taxon>Actinomycetes</taxon>
        <taxon>Micrococcales</taxon>
        <taxon>Micrococcaceae</taxon>
        <taxon>Sinomonas</taxon>
    </lineage>
</organism>
<dbReference type="InterPro" id="IPR050631">
    <property type="entry name" value="PheA/TfdB_FAD_monoxygenase"/>
</dbReference>
<dbReference type="PANTHER" id="PTHR43476">
    <property type="entry name" value="3-(3-HYDROXY-PHENYL)PROPIONATE/3-HYDROXYCINNAMIC ACID HYDROXYLASE"/>
    <property type="match status" value="1"/>
</dbReference>
<accession>A0ABS1K6S6</accession>
<dbReference type="Gene3D" id="3.50.50.60">
    <property type="entry name" value="FAD/NAD(P)-binding domain"/>
    <property type="match status" value="1"/>
</dbReference>
<evidence type="ECO:0000313" key="4">
    <source>
        <dbReference type="Proteomes" id="UP000639051"/>
    </source>
</evidence>
<dbReference type="Pfam" id="PF01494">
    <property type="entry name" value="FAD_binding_3"/>
    <property type="match status" value="1"/>
</dbReference>
<proteinExistence type="predicted"/>
<sequence length="571" mass="60877">MGYDTDVVIIGAGPVGLTLANLLGLRGIDVVVLEAGRELIDYPRAVGIDDEAMRVMQGIGLVEKVLPHTVPDQQIRMVNGRGKVIGVIDPTTRVFGWPRRNGFVQPLVDRVLLDGLDRFANVRVQFETRMTEVRQDGAGVTVQYSTPGGQESAVRAKWVVAADGGSSGTRKALGITFEGETRKTPGLVIDVANDPIGTPHAVFGGDPKRGWATLSLPHGIRRWEFNVLPGEEDRAETDAFVHEMLAEHVSDPSSLDIIRRRVYTFNARIAGTFRKGRVLLAGDAAHVMPVVAGQGWNSGIRDAVNLGWKLAAVVDGRAEATLLDTYDQERRDHVAAMIGLSLNMSRLMTNQSRLASAARDLSAAVISKLPKLKAKVSSQGFKPMPQYERGVVVPSSLPHSKSVPVTADSPLSVGTLFPQPVVRTADGAEKLLDDATGTDWRVIVWNNDPAALISCSTAELLPVLGATLVHVVPAAQLPWATSHAAAGVTVVGDPAGEVKRWFDVRPFSALVVRPDHVIAAECLAQELDETLQKVLAAARVIRPAAADLARGPEATSLAGLAGEAPEAAPVG</sequence>
<dbReference type="EMBL" id="JAERRC010000046">
    <property type="protein sequence ID" value="MBL0707163.1"/>
    <property type="molecule type" value="Genomic_DNA"/>
</dbReference>
<keyword evidence="4" id="KW-1185">Reference proteome</keyword>
<keyword evidence="1" id="KW-0560">Oxidoreductase</keyword>
<dbReference type="PANTHER" id="PTHR43476:SF3">
    <property type="entry name" value="FAD-BINDING MONOOXYGENASE"/>
    <property type="match status" value="1"/>
</dbReference>
<feature type="domain" description="FAD-binding" evidence="2">
    <location>
        <begin position="4"/>
        <end position="338"/>
    </location>
</feature>